<dbReference type="Ensembl" id="ENSLCNT00005027842.1">
    <property type="protein sequence ID" value="ENSLCNP00005024920.1"/>
    <property type="gene ID" value="ENSLCNG00005016206.1"/>
</dbReference>
<reference evidence="1" key="2">
    <citation type="submission" date="2025-09" db="UniProtKB">
        <authorList>
            <consortium name="Ensembl"/>
        </authorList>
    </citation>
    <scope>IDENTIFICATION</scope>
</reference>
<sequence>MSQSWDTKKLAVRIQRPKENDFTEVELNRGELSSQNLLKVSCCEGVKPEQVKIRPPNTLLRKVGFPRF</sequence>
<keyword evidence="2" id="KW-1185">Reference proteome</keyword>
<dbReference type="PANTHER" id="PTHR24192">
    <property type="entry name" value="ANKYRIN REPEAT DOMAIN 40"/>
    <property type="match status" value="1"/>
</dbReference>
<dbReference type="PANTHER" id="PTHR24192:SF2">
    <property type="entry name" value="ANKRD40 C-TERMINAL-LIKE PROTEIN-RELATED"/>
    <property type="match status" value="1"/>
</dbReference>
<gene>
    <name evidence="1" type="primary">ANKRD40CL</name>
</gene>
<dbReference type="InterPro" id="IPR039195">
    <property type="entry name" value="ANKRD40"/>
</dbReference>
<organism evidence="1 2">
    <name type="scientific">Lynx canadensis</name>
    <name type="common">Canada lynx</name>
    <name type="synonym">Felis canadensis</name>
    <dbReference type="NCBI Taxonomy" id="61383"/>
    <lineage>
        <taxon>Eukaryota</taxon>
        <taxon>Metazoa</taxon>
        <taxon>Chordata</taxon>
        <taxon>Craniata</taxon>
        <taxon>Vertebrata</taxon>
        <taxon>Euteleostomi</taxon>
        <taxon>Mammalia</taxon>
        <taxon>Eutheria</taxon>
        <taxon>Laurasiatheria</taxon>
        <taxon>Carnivora</taxon>
        <taxon>Feliformia</taxon>
        <taxon>Felidae</taxon>
        <taxon>Felinae</taxon>
        <taxon>Lynx</taxon>
    </lineage>
</organism>
<name>A0A667HXG0_LYNCA</name>
<dbReference type="Proteomes" id="UP000472241">
    <property type="component" value="Unplaced"/>
</dbReference>
<reference evidence="1" key="1">
    <citation type="submission" date="2025-08" db="UniProtKB">
        <authorList>
            <consortium name="Ensembl"/>
        </authorList>
    </citation>
    <scope>IDENTIFICATION</scope>
</reference>
<evidence type="ECO:0000313" key="1">
    <source>
        <dbReference type="Ensembl" id="ENSLCNP00005024920.1"/>
    </source>
</evidence>
<proteinExistence type="predicted"/>
<accession>A0A667HXG0</accession>
<dbReference type="AlphaFoldDB" id="A0A667HXG0"/>
<protein>
    <submittedName>
        <fullName evidence="1">Uncharacterized protein</fullName>
    </submittedName>
</protein>
<evidence type="ECO:0000313" key="2">
    <source>
        <dbReference type="Proteomes" id="UP000472241"/>
    </source>
</evidence>